<dbReference type="EMBL" id="FOSP01000001">
    <property type="protein sequence ID" value="SFK11773.1"/>
    <property type="molecule type" value="Genomic_DNA"/>
</dbReference>
<name>A0A1I3WWR3_9PROT</name>
<evidence type="ECO:0000313" key="1">
    <source>
        <dbReference type="EMBL" id="SFK11773.1"/>
    </source>
</evidence>
<organism evidence="1 2">
    <name type="scientific">Nitrosomonas aestuarii</name>
    <dbReference type="NCBI Taxonomy" id="52441"/>
    <lineage>
        <taxon>Bacteria</taxon>
        <taxon>Pseudomonadati</taxon>
        <taxon>Pseudomonadota</taxon>
        <taxon>Betaproteobacteria</taxon>
        <taxon>Nitrosomonadales</taxon>
        <taxon>Nitrosomonadaceae</taxon>
        <taxon>Nitrosomonas</taxon>
    </lineage>
</organism>
<protein>
    <submittedName>
        <fullName evidence="1">Uncharacterized protein</fullName>
    </submittedName>
</protein>
<evidence type="ECO:0000313" key="2">
    <source>
        <dbReference type="Proteomes" id="UP000199533"/>
    </source>
</evidence>
<dbReference type="Proteomes" id="UP000199533">
    <property type="component" value="Unassembled WGS sequence"/>
</dbReference>
<reference evidence="2" key="1">
    <citation type="submission" date="2016-10" db="EMBL/GenBank/DDBJ databases">
        <authorList>
            <person name="Varghese N."/>
            <person name="Submissions S."/>
        </authorList>
    </citation>
    <scope>NUCLEOTIDE SEQUENCE [LARGE SCALE GENOMIC DNA]</scope>
    <source>
        <strain evidence="2">Nm69</strain>
    </source>
</reference>
<accession>A0A1I3WWR3</accession>
<dbReference type="AlphaFoldDB" id="A0A1I3WWR3"/>
<keyword evidence="2" id="KW-1185">Reference proteome</keyword>
<proteinExistence type="predicted"/>
<dbReference type="RefSeq" id="WP_244531726.1">
    <property type="nucleotide sequence ID" value="NZ_FOSP01000001.1"/>
</dbReference>
<gene>
    <name evidence="1" type="ORF">SAMN05216302_10019</name>
</gene>
<sequence length="129" mass="14291">MKQLLNPIKIVRHLKRFIVTVSGLWLILLAAPTYASCEGCLCPGDPCQLCSLPPMESEPPKPDEPEVCARIRAKVPPTSAQPGSNEYFPSLDRSTAACVAEGGDVIRNRRRSDEFPARFYCKPPIPIQR</sequence>